<feature type="region of interest" description="Disordered" evidence="1">
    <location>
        <begin position="365"/>
        <end position="385"/>
    </location>
</feature>
<dbReference type="OrthoDB" id="189357at2759"/>
<dbReference type="Proteomes" id="UP000751190">
    <property type="component" value="Unassembled WGS sequence"/>
</dbReference>
<accession>A0A8J6C3I6</accession>
<keyword evidence="2" id="KW-0732">Signal</keyword>
<sequence>MGFLLRLAAVGAACCWLCRPACAWNAAQCCICGPNDVPGRCTACIPPGTSLFFSGDSLTRYQVLDLLYSLKHGGGGDGSLGEWAEREVNNPLAYDTWMPGALGADQREASMRGSHAELSPEEHACDCHPARSKADVEKEHFIENRYFRSEACDVNVSFMQVLHVHWVEGHLRGEYGSEPARPAAVRSVIPPPVKALEPFASLRWRMSWTEALREIVAKHHPHVLVVNQGAWHNTLSRNARFYEELRDAALDAVGPEGCAVWKTTTKARDRSTAKPDTRALKAFGDPDGRTAVFQAGKLTNALAPTNASYHDHVHFRPKTGVYRALNLALIRGLFPPADGGAASGAQLGGMGAPTMLPDRLKLRCPRGQAFPHPPKPLLRGGRQSK</sequence>
<keyword evidence="4" id="KW-1185">Reference proteome</keyword>
<dbReference type="AlphaFoldDB" id="A0A8J6C3I6"/>
<name>A0A8J6C3I6_DIALT</name>
<evidence type="ECO:0000313" key="4">
    <source>
        <dbReference type="Proteomes" id="UP000751190"/>
    </source>
</evidence>
<proteinExistence type="predicted"/>
<evidence type="ECO:0000313" key="3">
    <source>
        <dbReference type="EMBL" id="KAG8457446.1"/>
    </source>
</evidence>
<evidence type="ECO:0008006" key="5">
    <source>
        <dbReference type="Google" id="ProtNLM"/>
    </source>
</evidence>
<organism evidence="3 4">
    <name type="scientific">Diacronema lutheri</name>
    <name type="common">Unicellular marine alga</name>
    <name type="synonym">Monochrysis lutheri</name>
    <dbReference type="NCBI Taxonomy" id="2081491"/>
    <lineage>
        <taxon>Eukaryota</taxon>
        <taxon>Haptista</taxon>
        <taxon>Haptophyta</taxon>
        <taxon>Pavlovophyceae</taxon>
        <taxon>Pavlovales</taxon>
        <taxon>Pavlovaceae</taxon>
        <taxon>Diacronema</taxon>
    </lineage>
</organism>
<gene>
    <name evidence="3" type="ORF">KFE25_011301</name>
</gene>
<feature type="signal peptide" evidence="2">
    <location>
        <begin position="1"/>
        <end position="23"/>
    </location>
</feature>
<comment type="caution">
    <text evidence="3">The sequence shown here is derived from an EMBL/GenBank/DDBJ whole genome shotgun (WGS) entry which is preliminary data.</text>
</comment>
<evidence type="ECO:0000256" key="1">
    <source>
        <dbReference type="SAM" id="MobiDB-lite"/>
    </source>
</evidence>
<reference evidence="3" key="1">
    <citation type="submission" date="2021-05" db="EMBL/GenBank/DDBJ databases">
        <title>The genome of the haptophyte Pavlova lutheri (Diacronema luteri, Pavlovales) - a model for lipid biosynthesis in eukaryotic algae.</title>
        <authorList>
            <person name="Hulatt C.J."/>
            <person name="Posewitz M.C."/>
        </authorList>
    </citation>
    <scope>NUCLEOTIDE SEQUENCE</scope>
    <source>
        <strain evidence="3">NIVA-4/92</strain>
    </source>
</reference>
<dbReference type="EMBL" id="JAGTXO010000070">
    <property type="protein sequence ID" value="KAG8457446.1"/>
    <property type="molecule type" value="Genomic_DNA"/>
</dbReference>
<feature type="chain" id="PRO_5035270315" description="SGNH domain-containing protein" evidence="2">
    <location>
        <begin position="24"/>
        <end position="385"/>
    </location>
</feature>
<protein>
    <recommendedName>
        <fullName evidence="5">SGNH domain-containing protein</fullName>
    </recommendedName>
</protein>
<evidence type="ECO:0000256" key="2">
    <source>
        <dbReference type="SAM" id="SignalP"/>
    </source>
</evidence>